<accession>A0A674IKH2</accession>
<reference evidence="5" key="1">
    <citation type="submission" date="2025-08" db="UniProtKB">
        <authorList>
            <consortium name="Ensembl"/>
        </authorList>
    </citation>
    <scope>IDENTIFICATION</scope>
</reference>
<proteinExistence type="predicted"/>
<dbReference type="Proteomes" id="UP000472274">
    <property type="component" value="Unplaced"/>
</dbReference>
<dbReference type="GeneTree" id="ENSGT00940000162258"/>
<dbReference type="SMART" id="SM00908">
    <property type="entry name" value="Gal-bind_lectin"/>
    <property type="match status" value="2"/>
</dbReference>
<name>A0A674IKH2_9SAUR</name>
<feature type="domain" description="Galectin" evidence="4">
    <location>
        <begin position="160"/>
        <end position="293"/>
    </location>
</feature>
<dbReference type="Ensembl" id="ENSTMTT00000010280.1">
    <property type="protein sequence ID" value="ENSTMTP00000009946.1"/>
    <property type="gene ID" value="ENSTMTG00000007108.1"/>
</dbReference>
<evidence type="ECO:0000256" key="3">
    <source>
        <dbReference type="RuleBase" id="RU102079"/>
    </source>
</evidence>
<dbReference type="InterPro" id="IPR001079">
    <property type="entry name" value="Galectin_CRD"/>
</dbReference>
<reference evidence="5" key="2">
    <citation type="submission" date="2025-09" db="UniProtKB">
        <authorList>
            <consortium name="Ensembl"/>
        </authorList>
    </citation>
    <scope>IDENTIFICATION</scope>
</reference>
<evidence type="ECO:0000313" key="6">
    <source>
        <dbReference type="Proteomes" id="UP000472274"/>
    </source>
</evidence>
<organism evidence="5 6">
    <name type="scientific">Terrapene triunguis</name>
    <name type="common">Three-toed box turtle</name>
    <dbReference type="NCBI Taxonomy" id="2587831"/>
    <lineage>
        <taxon>Eukaryota</taxon>
        <taxon>Metazoa</taxon>
        <taxon>Chordata</taxon>
        <taxon>Craniata</taxon>
        <taxon>Vertebrata</taxon>
        <taxon>Euteleostomi</taxon>
        <taxon>Archelosauria</taxon>
        <taxon>Testudinata</taxon>
        <taxon>Testudines</taxon>
        <taxon>Cryptodira</taxon>
        <taxon>Durocryptodira</taxon>
        <taxon>Testudinoidea</taxon>
        <taxon>Emydidae</taxon>
        <taxon>Terrapene</taxon>
    </lineage>
</organism>
<evidence type="ECO:0000256" key="2">
    <source>
        <dbReference type="ARBA" id="ARBA00022737"/>
    </source>
</evidence>
<dbReference type="FunFam" id="2.60.120.200:FF:000124">
    <property type="entry name" value="Galectin-4"/>
    <property type="match status" value="1"/>
</dbReference>
<dbReference type="AlphaFoldDB" id="A0A674IKH2"/>
<dbReference type="CDD" id="cd00070">
    <property type="entry name" value="GLECT"/>
    <property type="match status" value="2"/>
</dbReference>
<dbReference type="Gene3D" id="2.60.120.200">
    <property type="match status" value="2"/>
</dbReference>
<dbReference type="GO" id="GO:0030246">
    <property type="term" value="F:carbohydrate binding"/>
    <property type="evidence" value="ECO:0007669"/>
    <property type="project" value="UniProtKB-UniRule"/>
</dbReference>
<evidence type="ECO:0000256" key="1">
    <source>
        <dbReference type="ARBA" id="ARBA00022734"/>
    </source>
</evidence>
<keyword evidence="1 3" id="KW-0430">Lectin</keyword>
<dbReference type="PROSITE" id="PS51304">
    <property type="entry name" value="GALECTIN"/>
    <property type="match status" value="2"/>
</dbReference>
<evidence type="ECO:0000313" key="5">
    <source>
        <dbReference type="Ensembl" id="ENSTMTP00000009946.1"/>
    </source>
</evidence>
<protein>
    <recommendedName>
        <fullName evidence="3">Galectin</fullName>
    </recommendedName>
</protein>
<dbReference type="InterPro" id="IPR013320">
    <property type="entry name" value="ConA-like_dom_sf"/>
</dbReference>
<dbReference type="SMART" id="SM00276">
    <property type="entry name" value="GLECT"/>
    <property type="match status" value="2"/>
</dbReference>
<feature type="domain" description="Galectin" evidence="4">
    <location>
        <begin position="1"/>
        <end position="126"/>
    </location>
</feature>
<dbReference type="InParanoid" id="A0A674IKH2"/>
<dbReference type="PANTHER" id="PTHR11346">
    <property type="entry name" value="GALECTIN"/>
    <property type="match status" value="1"/>
</dbReference>
<dbReference type="PANTHER" id="PTHR11346:SF186">
    <property type="entry name" value="GALECTIN"/>
    <property type="match status" value="1"/>
</dbReference>
<sequence length="366" mass="40282">GVNLSPPPPGTGSPGHTISFCFSFGVNLRCGNGDIAFHFNPRFNEGRPVVVCNTQQNGCWGAEERTYHLPFQQGIYFEVIINVKGHCYQVSVNGQHFLEYRHRLPLHTVQILEIKGDVTVNCINFTSPSVSICSGLVSTSSTAQAGSPVARDVVLTDLSTVPGFDTGLVPLSSVHHPGTFLPAPFFQINLKNSMTGNIALHINPRLRERALVRNTQTHGTWGSEERHLSTLPFAPGQAFQVSLKGGCLRHALEHVLSFMLQLGCCAVGNQAQRESTEPQAPVERNPSETFHAETASGPTKYFPIFLSPLGALPLAECENLRFTHFGVVQTQKQSRSVVCFLRGKCLRIRDWLSLEHEVFYPCQNCC</sequence>
<dbReference type="InterPro" id="IPR044156">
    <property type="entry name" value="Galectin-like"/>
</dbReference>
<keyword evidence="6" id="KW-1185">Reference proteome</keyword>
<evidence type="ECO:0000259" key="4">
    <source>
        <dbReference type="PROSITE" id="PS51304"/>
    </source>
</evidence>
<dbReference type="SUPFAM" id="SSF49899">
    <property type="entry name" value="Concanavalin A-like lectins/glucanases"/>
    <property type="match status" value="2"/>
</dbReference>
<dbReference type="Pfam" id="PF00337">
    <property type="entry name" value="Gal-bind_lectin"/>
    <property type="match status" value="2"/>
</dbReference>
<keyword evidence="2" id="KW-0677">Repeat</keyword>